<evidence type="ECO:0000313" key="2">
    <source>
        <dbReference type="EMBL" id="CAD2176338.1"/>
    </source>
</evidence>
<comment type="caution">
    <text evidence="2">The sequence shown here is derived from an EMBL/GenBank/DDBJ whole genome shotgun (WGS) entry which is preliminary data.</text>
</comment>
<dbReference type="InterPro" id="IPR036047">
    <property type="entry name" value="F-box-like_dom_sf"/>
</dbReference>
<dbReference type="EMBL" id="CAJEWN010000273">
    <property type="protein sequence ID" value="CAD2176338.1"/>
    <property type="molecule type" value="Genomic_DNA"/>
</dbReference>
<dbReference type="InterPro" id="IPR001810">
    <property type="entry name" value="F-box_dom"/>
</dbReference>
<name>A0A6V7VPG6_MELEN</name>
<protein>
    <recommendedName>
        <fullName evidence="1">F-box domain-containing protein</fullName>
    </recommendedName>
</protein>
<feature type="domain" description="F-box" evidence="1">
    <location>
        <begin position="1"/>
        <end position="47"/>
    </location>
</feature>
<organism evidence="2 3">
    <name type="scientific">Meloidogyne enterolobii</name>
    <name type="common">Root-knot nematode worm</name>
    <name type="synonym">Meloidogyne mayaguensis</name>
    <dbReference type="NCBI Taxonomy" id="390850"/>
    <lineage>
        <taxon>Eukaryota</taxon>
        <taxon>Metazoa</taxon>
        <taxon>Ecdysozoa</taxon>
        <taxon>Nematoda</taxon>
        <taxon>Chromadorea</taxon>
        <taxon>Rhabditida</taxon>
        <taxon>Tylenchina</taxon>
        <taxon>Tylenchomorpha</taxon>
        <taxon>Tylenchoidea</taxon>
        <taxon>Meloidogynidae</taxon>
        <taxon>Meloidogyninae</taxon>
        <taxon>Meloidogyne</taxon>
    </lineage>
</organism>
<evidence type="ECO:0000313" key="3">
    <source>
        <dbReference type="Proteomes" id="UP000580250"/>
    </source>
</evidence>
<proteinExistence type="predicted"/>
<dbReference type="Proteomes" id="UP000580250">
    <property type="component" value="Unassembled WGS sequence"/>
</dbReference>
<dbReference type="AlphaFoldDB" id="A0A6V7VPG6"/>
<reference evidence="2 3" key="1">
    <citation type="submission" date="2020-08" db="EMBL/GenBank/DDBJ databases">
        <authorList>
            <person name="Koutsovoulos G."/>
            <person name="Danchin GJ E."/>
        </authorList>
    </citation>
    <scope>NUCLEOTIDE SEQUENCE [LARGE SCALE GENOMIC DNA]</scope>
</reference>
<gene>
    <name evidence="2" type="ORF">MENT_LOCUS28138</name>
</gene>
<accession>A0A6V7VPG6</accession>
<dbReference type="SUPFAM" id="SSF81383">
    <property type="entry name" value="F-box domain"/>
    <property type="match status" value="1"/>
</dbReference>
<dbReference type="PROSITE" id="PS50181">
    <property type="entry name" value="FBOX"/>
    <property type="match status" value="1"/>
</dbReference>
<sequence>MFYSLPTETKIDIFKFLNHEDLCSINETNLYFYDFINKYGGTLARERLNNFSINCIDQCKGFPHKLIRLNVDLPLNEELEKKFKNGFIEPIPLYLHDQDSNKNIVICFSKDFCSDFSKIKEYHQLQLPTIIKGKEDIKIVYYYLNKLFNCSFEYICIEDFIFNPNLIQLLFGNVKRFYVQNYNFSITGHNIQNLFQFIFKHLIGETLTIKFLPYRADIKKFKNILLKILTNGDNFNEAYLKLTYHTGRVGVVLASGRFGARTEKWYLGVT</sequence>
<dbReference type="CDD" id="cd09917">
    <property type="entry name" value="F-box_SF"/>
    <property type="match status" value="1"/>
</dbReference>
<evidence type="ECO:0000259" key="1">
    <source>
        <dbReference type="PROSITE" id="PS50181"/>
    </source>
</evidence>